<reference evidence="2" key="1">
    <citation type="journal article" date="2013" name="J. Bacteriol.">
        <title>A plasmid-encoded phosphatase regulates Bacillus subtilis biofilm architecture, sporulation, and genetic competence.</title>
        <authorList>
            <person name="Parashar V."/>
            <person name="Konkol M.A."/>
            <person name="Kearns D.B."/>
            <person name="Neiditch M.B."/>
        </authorList>
    </citation>
    <scope>NUCLEOTIDE SEQUENCE</scope>
    <source>
        <strain evidence="2">NCIB 3610</strain>
        <plasmid evidence="2">pBS32</plasmid>
    </source>
</reference>
<accession>S5DW39</accession>
<dbReference type="EMBL" id="KF365913">
    <property type="protein sequence ID" value="AGQ21284.1"/>
    <property type="molecule type" value="Genomic_DNA"/>
</dbReference>
<evidence type="ECO:0000256" key="1">
    <source>
        <dbReference type="SAM" id="SignalP"/>
    </source>
</evidence>
<reference evidence="2" key="2">
    <citation type="journal article" date="2013" name="J. Bacteriol.">
        <title>Plasmid-Encoded ComI Inhibits Competence in the Ancestral 3610 Strain of Bacillus subtilis.</title>
        <authorList>
            <person name="Konkol M.A."/>
            <person name="Blair K.M."/>
            <person name="Kearns D.B."/>
        </authorList>
    </citation>
    <scope>NUCLEOTIDE SEQUENCE</scope>
    <source>
        <strain evidence="2">NCIB 3610</strain>
        <plasmid evidence="2">pBS32</plasmid>
    </source>
</reference>
<geneLocation type="plasmid" evidence="2">
    <name>pBS32</name>
</geneLocation>
<evidence type="ECO:0000313" key="2">
    <source>
        <dbReference type="EMBL" id="AGQ21284.1"/>
    </source>
</evidence>
<protein>
    <recommendedName>
        <fullName evidence="3">Transcriptional regulator</fullName>
    </recommendedName>
</protein>
<feature type="chain" id="PRO_5044488789" description="Transcriptional regulator" evidence="1">
    <location>
        <begin position="29"/>
        <end position="84"/>
    </location>
</feature>
<keyword evidence="1" id="KW-0732">Signal</keyword>
<feature type="signal peptide" evidence="1">
    <location>
        <begin position="1"/>
        <end position="28"/>
    </location>
</feature>
<organism evidence="2">
    <name type="scientific">Bacillus subtilis subsp. subtilis NCIB 3610 = ATCC 6051 = DSM 10</name>
    <dbReference type="NCBI Taxonomy" id="535026"/>
    <lineage>
        <taxon>Bacteria</taxon>
        <taxon>Bacillati</taxon>
        <taxon>Bacillota</taxon>
        <taxon>Bacilli</taxon>
        <taxon>Bacillales</taxon>
        <taxon>Bacillaceae</taxon>
        <taxon>Bacillus</taxon>
    </lineage>
</organism>
<keyword evidence="2" id="KW-0614">Plasmid</keyword>
<dbReference type="RefSeq" id="WP_020846139.1">
    <property type="nucleotide sequence ID" value="NC_021809.1"/>
</dbReference>
<evidence type="ECO:0008006" key="3">
    <source>
        <dbReference type="Google" id="ProtNLM"/>
    </source>
</evidence>
<gene>
    <name evidence="2" type="primary">zpcD</name>
</gene>
<sequence>MFKSKLKKVVGMGIITTGLFISALPASAITEYVWIRDVPEYQDAYDFVFDANKKEVTLYFKGKVPKIVKCDKVQNGMCYVKVER</sequence>
<name>S5DW39_BACIU</name>
<dbReference type="AlphaFoldDB" id="S5DW39"/>
<proteinExistence type="predicted"/>